<accession>Q8GGA0</accession>
<organism evidence="1">
    <name type="scientific">Neisseria lactamica</name>
    <dbReference type="NCBI Taxonomy" id="486"/>
    <lineage>
        <taxon>Bacteria</taxon>
        <taxon>Pseudomonadati</taxon>
        <taxon>Pseudomonadota</taxon>
        <taxon>Betaproteobacteria</taxon>
        <taxon>Neisseriales</taxon>
        <taxon>Neisseriaceae</taxon>
        <taxon>Neisseria</taxon>
    </lineage>
</organism>
<dbReference type="EMBL" id="AF542177">
    <property type="protein sequence ID" value="AAO17337.1"/>
    <property type="molecule type" value="Genomic_DNA"/>
</dbReference>
<dbReference type="AlphaFoldDB" id="Q8GGA0"/>
<protein>
    <submittedName>
        <fullName evidence="1">Uncharacterized protein</fullName>
    </submittedName>
</protein>
<name>Q8GGA0_NEILA</name>
<evidence type="ECO:0000313" key="1">
    <source>
        <dbReference type="EMBL" id="AAO17337.1"/>
    </source>
</evidence>
<proteinExistence type="predicted"/>
<sequence>MPKICNVRRPGYRENETKKAVFKTVCLSSPACLSSWKQRSVSIFIQYFHMVSFRFLFV</sequence>
<reference evidence="1" key="1">
    <citation type="journal article" date="2002" name="Microbiology">
        <title>The minimal mobile element.</title>
        <authorList>
            <person name="Saunders N.J."/>
            <person name="Snyder L.A."/>
        </authorList>
    </citation>
    <scope>NUCLEOTIDE SEQUENCE</scope>
</reference>